<dbReference type="InterPro" id="IPR027417">
    <property type="entry name" value="P-loop_NTPase"/>
</dbReference>
<organism evidence="7 8">
    <name type="scientific">Cymbomonas tetramitiformis</name>
    <dbReference type="NCBI Taxonomy" id="36881"/>
    <lineage>
        <taxon>Eukaryota</taxon>
        <taxon>Viridiplantae</taxon>
        <taxon>Chlorophyta</taxon>
        <taxon>Pyramimonadophyceae</taxon>
        <taxon>Pyramimonadales</taxon>
        <taxon>Pyramimonadaceae</taxon>
        <taxon>Cymbomonas</taxon>
    </lineage>
</organism>
<feature type="compositionally biased region" description="Basic and acidic residues" evidence="5">
    <location>
        <begin position="796"/>
        <end position="810"/>
    </location>
</feature>
<evidence type="ECO:0000313" key="7">
    <source>
        <dbReference type="EMBL" id="KAK3282664.1"/>
    </source>
</evidence>
<proteinExistence type="inferred from homology"/>
<dbReference type="GO" id="GO:0005634">
    <property type="term" value="C:nucleus"/>
    <property type="evidence" value="ECO:0007669"/>
    <property type="project" value="TreeGrafter"/>
</dbReference>
<dbReference type="EMBL" id="LGRX02003207">
    <property type="protein sequence ID" value="KAK3282664.1"/>
    <property type="molecule type" value="Genomic_DNA"/>
</dbReference>
<dbReference type="PANTHER" id="PTHR45916">
    <property type="entry name" value="STRUCTURAL MAINTENANCE OF CHROMOSOMES PROTEIN 5"/>
    <property type="match status" value="1"/>
</dbReference>
<evidence type="ECO:0000259" key="6">
    <source>
        <dbReference type="Pfam" id="PF13476"/>
    </source>
</evidence>
<evidence type="ECO:0000313" key="8">
    <source>
        <dbReference type="Proteomes" id="UP001190700"/>
    </source>
</evidence>
<dbReference type="GO" id="GO:0016887">
    <property type="term" value="F:ATP hydrolysis activity"/>
    <property type="evidence" value="ECO:0007669"/>
    <property type="project" value="InterPro"/>
</dbReference>
<evidence type="ECO:0000256" key="4">
    <source>
        <dbReference type="SAM" id="Coils"/>
    </source>
</evidence>
<dbReference type="AlphaFoldDB" id="A0AAE0LFA9"/>
<evidence type="ECO:0000256" key="5">
    <source>
        <dbReference type="SAM" id="MobiDB-lite"/>
    </source>
</evidence>
<dbReference type="GO" id="GO:0003697">
    <property type="term" value="F:single-stranded DNA binding"/>
    <property type="evidence" value="ECO:0007669"/>
    <property type="project" value="TreeGrafter"/>
</dbReference>
<dbReference type="GO" id="GO:0000724">
    <property type="term" value="P:double-strand break repair via homologous recombination"/>
    <property type="evidence" value="ECO:0007669"/>
    <property type="project" value="TreeGrafter"/>
</dbReference>
<sequence>MATRRRLSGGSKQPAPAAKRVRRAPGEDFTVGSVLKVKLKNFMIFTDIEFSPGPRLNLLLGPNGTGKSTFVCGICIGLAGSPKLLGRGDRFTDFIRRGEESAETEVTLRTDDPDRPLVVYRKIKADNSSDWRLNGVNTNLTSVQKKINDMNVQLDNLCQFLPQDRVVAFAQLNPRDLLLETEKAIEGAELYKQHKDLIEKRNDIRGLETTAREHEAQLAKLKEKNELLERDVERIQQREELLNQASLLEKKIPWLHYEVARAEFMKSKDKRKQAMKAVDERKKALQVFTKPLEASKKMKQVAEAERTGVLSELKRSDRERTKIDERMLSLTAEIDQHERELESVREQHQKRQQKMANYQRELEDAEHRLQTLEPPHDNTQDMERMKGDIRQLTIDLKKLQNERRFKTEEIMRPKERLQEITQRLQALDNVRHQRLAAVNDRNNNVLNAYKWLEENRHKFKGEVYGPLILEIQVDNAEHARLLEIAVGYNTLTSFVCCNSEDRDLLFQEVQKKFTLDVLTQPACAATETIPAADCDHLRVYDIHCTLDMAYDAPLIVKHSLKDKHKLQQAYIGTTQTEQQMEALMASPVAPRILYTPQNSYFSSSSKYDQNAKSTRVDTLNPNTRFFSASASESERNSLQSQKADLEQQIQDIQNAIHAIDGSIKEKEQELVSQKREQEQITAEKVAHGKRQNGLKQLIQQKTRQLQQEQSQPSVEDEEGRIRRDMRKKNLQRFSELMAQVEVFKKMKESNVCFASATLRVAEAEVQLRHHQRAYDAEQEHGSMQMHQLRQLEQLEQGDKAKAQESKDRAQEAAPLDDALKTKFADMPGTIAELQMLVDDKKAEADQIFIRDPTALQEFLERRTQMEALQKKLDQEKELLAGGQGSIDTLKEQWLPKLKECMQRMNHSFEQSFASIGCVGCLELIESEDFEKYEIQLKVKFRSEEVLQVLSAQRQSGGERSVSTMLYLISMQELTSCPFRVVDEINQGMDAINERKIFETMVEAASKQDTPQCFLLTPKLLPQLEYSPVVTIMNIFNGPFLSDVSSSNNREFKFWMPKSRRVTALGPS</sequence>
<feature type="region of interest" description="Disordered" evidence="5">
    <location>
        <begin position="796"/>
        <end position="818"/>
    </location>
</feature>
<dbReference type="Gene3D" id="3.40.50.300">
    <property type="entry name" value="P-loop containing nucleotide triphosphate hydrolases"/>
    <property type="match status" value="2"/>
</dbReference>
<accession>A0AAE0LFA9</accession>
<evidence type="ECO:0000256" key="1">
    <source>
        <dbReference type="ARBA" id="ARBA00010171"/>
    </source>
</evidence>
<dbReference type="GO" id="GO:0030915">
    <property type="term" value="C:Smc5-Smc6 complex"/>
    <property type="evidence" value="ECO:0007669"/>
    <property type="project" value="TreeGrafter"/>
</dbReference>
<comment type="caution">
    <text evidence="7">The sequence shown here is derived from an EMBL/GenBank/DDBJ whole genome shotgun (WGS) entry which is preliminary data.</text>
</comment>
<feature type="region of interest" description="Disordered" evidence="5">
    <location>
        <begin position="1"/>
        <end position="23"/>
    </location>
</feature>
<dbReference type="PANTHER" id="PTHR45916:SF1">
    <property type="entry name" value="STRUCTURAL MAINTENANCE OF CHROMOSOMES PROTEIN 5"/>
    <property type="match status" value="1"/>
</dbReference>
<dbReference type="Gene3D" id="1.10.287.1490">
    <property type="match status" value="1"/>
</dbReference>
<name>A0AAE0LFA9_9CHLO</name>
<dbReference type="InterPro" id="IPR038729">
    <property type="entry name" value="Rad50/SbcC_AAA"/>
</dbReference>
<gene>
    <name evidence="7" type="ORF">CYMTET_9607</name>
</gene>
<feature type="coiled-coil region" evidence="4">
    <location>
        <begin position="320"/>
        <end position="409"/>
    </location>
</feature>
<evidence type="ECO:0000256" key="3">
    <source>
        <dbReference type="ARBA" id="ARBA00023054"/>
    </source>
</evidence>
<reference evidence="7 8" key="1">
    <citation type="journal article" date="2015" name="Genome Biol. Evol.">
        <title>Comparative Genomics of a Bacterivorous Green Alga Reveals Evolutionary Causalities and Consequences of Phago-Mixotrophic Mode of Nutrition.</title>
        <authorList>
            <person name="Burns J.A."/>
            <person name="Paasch A."/>
            <person name="Narechania A."/>
            <person name="Kim E."/>
        </authorList>
    </citation>
    <scope>NUCLEOTIDE SEQUENCE [LARGE SCALE GENOMIC DNA]</scope>
    <source>
        <strain evidence="7 8">PLY_AMNH</strain>
    </source>
</reference>
<feature type="domain" description="Rad50/SbcC-type AAA" evidence="6">
    <location>
        <begin position="36"/>
        <end position="233"/>
    </location>
</feature>
<dbReference type="Proteomes" id="UP001190700">
    <property type="component" value="Unassembled WGS sequence"/>
</dbReference>
<dbReference type="Pfam" id="PF13476">
    <property type="entry name" value="AAA_23"/>
    <property type="match status" value="1"/>
</dbReference>
<feature type="region of interest" description="Disordered" evidence="5">
    <location>
        <begin position="700"/>
        <end position="720"/>
    </location>
</feature>
<keyword evidence="8" id="KW-1185">Reference proteome</keyword>
<protein>
    <recommendedName>
        <fullName evidence="2">Structural maintenance of chromosomes protein 5</fullName>
    </recommendedName>
</protein>
<evidence type="ECO:0000256" key="2">
    <source>
        <dbReference type="ARBA" id="ARBA00018687"/>
    </source>
</evidence>
<feature type="compositionally biased region" description="Low complexity" evidence="5">
    <location>
        <begin position="700"/>
        <end position="711"/>
    </location>
</feature>
<keyword evidence="3 4" id="KW-0175">Coiled coil</keyword>
<feature type="coiled-coil region" evidence="4">
    <location>
        <begin position="197"/>
        <end position="245"/>
    </location>
</feature>
<comment type="similarity">
    <text evidence="1">Belongs to the SMC family. SMC5 subfamily.</text>
</comment>
<dbReference type="SUPFAM" id="SSF52540">
    <property type="entry name" value="P-loop containing nucleoside triphosphate hydrolases"/>
    <property type="match status" value="2"/>
</dbReference>